<sequence length="431" mass="46941">MAYLLSPAAAVVVATFLLLVVPSVYGLIPHTDFTFRRRFVPARTSVLLHSAPATPDYEGRLPSDLSPASGENVEGEGSSTFVRPFRCGFSAIVGLPNAGKSTLLNALLSLRLSSTSRLPQTTRHAILGAVTSSEHATQILFLDTPGIIADPAYVLQEGMVNSVLRGMKGADVAILVTDVYGSDLPGTEWIEKLTIMGDRVVVVINKVDLVHDADAHDAENVLPLPILVQKWRALLPDCRAILPISAAAGSVDADPGLCALSDLLLASPSLSSSLRNIGRPLPGTYADPDALYIGVEDVLDFLPEGPPLYPEDTLTDRSERFVASEMVREGIFECLGAEVPYCCEARVLAFQMKRDKEGKNRIDVEAVIFVERESQVAIVVGKKGSMIKKVGIEARKLMEDFFECQIYLDLRVKVDKGWRKNENRLKDFGYM</sequence>
<evidence type="ECO:0000313" key="8">
    <source>
        <dbReference type="EMBL" id="CAD8897182.1"/>
    </source>
</evidence>
<dbReference type="GO" id="GO:0043024">
    <property type="term" value="F:ribosomal small subunit binding"/>
    <property type="evidence" value="ECO:0007669"/>
    <property type="project" value="TreeGrafter"/>
</dbReference>
<dbReference type="InterPro" id="IPR015946">
    <property type="entry name" value="KH_dom-like_a/b"/>
</dbReference>
<dbReference type="PRINTS" id="PR00326">
    <property type="entry name" value="GTP1OBG"/>
</dbReference>
<dbReference type="HAMAP" id="MF_00367">
    <property type="entry name" value="GTPase_Era"/>
    <property type="match status" value="1"/>
</dbReference>
<dbReference type="InterPro" id="IPR009019">
    <property type="entry name" value="KH_sf_prok-type"/>
</dbReference>
<dbReference type="InterPro" id="IPR005225">
    <property type="entry name" value="Small_GTP-bd"/>
</dbReference>
<evidence type="ECO:0000256" key="5">
    <source>
        <dbReference type="PROSITE-ProRule" id="PRU00118"/>
    </source>
</evidence>
<dbReference type="PANTHER" id="PTHR42698:SF2">
    <property type="entry name" value="GTPASE ERA-LIKE, CHLOROPLASTIC"/>
    <property type="match status" value="1"/>
</dbReference>
<organism evidence="8">
    <name type="scientific">Corethron hystrix</name>
    <dbReference type="NCBI Taxonomy" id="216773"/>
    <lineage>
        <taxon>Eukaryota</taxon>
        <taxon>Sar</taxon>
        <taxon>Stramenopiles</taxon>
        <taxon>Ochrophyta</taxon>
        <taxon>Bacillariophyta</taxon>
        <taxon>Coscinodiscophyceae</taxon>
        <taxon>Corethrophycidae</taxon>
        <taxon>Corethrales</taxon>
        <taxon>Corethraceae</taxon>
        <taxon>Corethron</taxon>
    </lineage>
</organism>
<dbReference type="PROSITE" id="PS50823">
    <property type="entry name" value="KH_TYPE_2"/>
    <property type="match status" value="1"/>
</dbReference>
<feature type="domain" description="KH type-2" evidence="6">
    <location>
        <begin position="359"/>
        <end position="416"/>
    </location>
</feature>
<evidence type="ECO:0000313" key="7">
    <source>
        <dbReference type="EMBL" id="CAD8897179.1"/>
    </source>
</evidence>
<accession>A0A6U5KBE0</accession>
<dbReference type="EMBL" id="HBFR01033422">
    <property type="protein sequence ID" value="CAD8897182.1"/>
    <property type="molecule type" value="Transcribed_RNA"/>
</dbReference>
<keyword evidence="2" id="KW-0547">Nucleotide-binding</keyword>
<dbReference type="InterPro" id="IPR005662">
    <property type="entry name" value="GTPase_Era-like"/>
</dbReference>
<evidence type="ECO:0000259" key="6">
    <source>
        <dbReference type="PROSITE" id="PS50823"/>
    </source>
</evidence>
<evidence type="ECO:0000256" key="2">
    <source>
        <dbReference type="ARBA" id="ARBA00022741"/>
    </source>
</evidence>
<proteinExistence type="inferred from homology"/>
<dbReference type="Gene3D" id="3.30.300.20">
    <property type="match status" value="1"/>
</dbReference>
<dbReference type="SUPFAM" id="SSF52540">
    <property type="entry name" value="P-loop containing nucleoside triphosphate hydrolases"/>
    <property type="match status" value="1"/>
</dbReference>
<dbReference type="PANTHER" id="PTHR42698">
    <property type="entry name" value="GTPASE ERA"/>
    <property type="match status" value="1"/>
</dbReference>
<dbReference type="GO" id="GO:0005525">
    <property type="term" value="F:GTP binding"/>
    <property type="evidence" value="ECO:0007669"/>
    <property type="project" value="UniProtKB-KW"/>
</dbReference>
<gene>
    <name evidence="7" type="ORF">CHYS00102_LOCUS24393</name>
    <name evidence="8" type="ORF">CHYS00102_LOCUS24396</name>
</gene>
<dbReference type="Gene3D" id="3.40.50.300">
    <property type="entry name" value="P-loop containing nucleotide triphosphate hydrolases"/>
    <property type="match status" value="1"/>
</dbReference>
<dbReference type="InterPro" id="IPR027417">
    <property type="entry name" value="P-loop_NTPase"/>
</dbReference>
<dbReference type="Pfam" id="PF07650">
    <property type="entry name" value="KH_2"/>
    <property type="match status" value="1"/>
</dbReference>
<reference evidence="8" key="1">
    <citation type="submission" date="2021-01" db="EMBL/GenBank/DDBJ databases">
        <authorList>
            <person name="Corre E."/>
            <person name="Pelletier E."/>
            <person name="Niang G."/>
            <person name="Scheremetjew M."/>
            <person name="Finn R."/>
            <person name="Kale V."/>
            <person name="Holt S."/>
            <person name="Cochrane G."/>
            <person name="Meng A."/>
            <person name="Brown T."/>
            <person name="Cohen L."/>
        </authorList>
    </citation>
    <scope>NUCLEOTIDE SEQUENCE</scope>
    <source>
        <strain evidence="8">308</strain>
    </source>
</reference>
<evidence type="ECO:0000256" key="3">
    <source>
        <dbReference type="ARBA" id="ARBA00022884"/>
    </source>
</evidence>
<dbReference type="GO" id="GO:0019843">
    <property type="term" value="F:rRNA binding"/>
    <property type="evidence" value="ECO:0007669"/>
    <property type="project" value="TreeGrafter"/>
</dbReference>
<dbReference type="CDD" id="cd22534">
    <property type="entry name" value="KH-II_Era"/>
    <property type="match status" value="1"/>
</dbReference>
<dbReference type="AlphaFoldDB" id="A0A6U5KBE0"/>
<evidence type="ECO:0000256" key="4">
    <source>
        <dbReference type="ARBA" id="ARBA00023134"/>
    </source>
</evidence>
<dbReference type="NCBIfam" id="TIGR00231">
    <property type="entry name" value="small_GTP"/>
    <property type="match status" value="1"/>
</dbReference>
<dbReference type="Pfam" id="PF01926">
    <property type="entry name" value="MMR_HSR1"/>
    <property type="match status" value="1"/>
</dbReference>
<keyword evidence="4" id="KW-0342">GTP-binding</keyword>
<dbReference type="GO" id="GO:0000028">
    <property type="term" value="P:ribosomal small subunit assembly"/>
    <property type="evidence" value="ECO:0007669"/>
    <property type="project" value="TreeGrafter"/>
</dbReference>
<dbReference type="InterPro" id="IPR004044">
    <property type="entry name" value="KH_dom_type_2"/>
</dbReference>
<protein>
    <recommendedName>
        <fullName evidence="6">KH type-2 domain-containing protein</fullName>
    </recommendedName>
</protein>
<dbReference type="InterPro" id="IPR006073">
    <property type="entry name" value="GTP-bd"/>
</dbReference>
<name>A0A6U5KBE0_9STRA</name>
<evidence type="ECO:0000256" key="1">
    <source>
        <dbReference type="ARBA" id="ARBA00007921"/>
    </source>
</evidence>
<dbReference type="EMBL" id="HBFR01033419">
    <property type="protein sequence ID" value="CAD8897179.1"/>
    <property type="molecule type" value="Transcribed_RNA"/>
</dbReference>
<keyword evidence="3 5" id="KW-0694">RNA-binding</keyword>
<comment type="similarity">
    <text evidence="1">Belongs to the TRAFAC class TrmE-Era-EngA-EngB-Septin-like GTPase superfamily. Era GTPase family.</text>
</comment>
<dbReference type="SUPFAM" id="SSF54814">
    <property type="entry name" value="Prokaryotic type KH domain (KH-domain type II)"/>
    <property type="match status" value="1"/>
</dbReference>